<comment type="similarity">
    <text evidence="1">Belongs to the intimin/invasin family.</text>
</comment>
<reference evidence="5" key="1">
    <citation type="submission" date="2019-12" db="EMBL/GenBank/DDBJ databases">
        <title>Endophytic bacteria associated with Panax ginseng seedlings.</title>
        <authorList>
            <person name="Park J.M."/>
            <person name="Shin R."/>
            <person name="Jo S.H."/>
        </authorList>
    </citation>
    <scope>NUCLEOTIDE SEQUENCE [LARGE SCALE GENOMIC DNA]</scope>
    <source>
        <strain evidence="5">PgKB30</strain>
    </source>
</reference>
<dbReference type="SUPFAM" id="SSF49373">
    <property type="entry name" value="Invasin/intimin cell-adhesion fragments"/>
    <property type="match status" value="3"/>
</dbReference>
<evidence type="ECO:0000256" key="1">
    <source>
        <dbReference type="ARBA" id="ARBA00010116"/>
    </source>
</evidence>
<dbReference type="InterPro" id="IPR018003">
    <property type="entry name" value="Insecticidal_toxin/plasmid_vir"/>
</dbReference>
<sequence>MKKIVKNSAKSVSALDMLLGNTRQTKAGISALTQQFSSVLSLAQANIPRLMKQNPQMHITEARDIHARAQAMSVVIARQFREQRLTASVRQANRPPSGIKGLVDGPTYTDMFNPDWANHCPPDAIEATTSPVAYLADLYRFALELEASGDQSAIISLDARRPDLKNLLLDHTALNRVEPTIVLVNEILENSIRGYLDGISLEDKPVDDALLEARYPNALPFERYTSQINYALGRKNYTLGDAIRAADPDYPYFKEPGVHSLLSDIALIQDTGLGPVQQGLLLEAPYFPQDSAPAHPLSSSRGRIDPRTRLLRDGTDLGAPTTFYLDNFGVGGFTDLEDTQTFCLRTGLTTEELEALLSVGAFATTRSSNVTQGAGQAVDGSLSGSVYINAGALPPMGIETLPAQDGGPGPRHRLTGSSPDRFDRMNRMIRLSRWLELPFHEVDLLLVASLQAEQQASTVTRRVKAGDSNPYHITQNTLRSLGLFQIVRKRFGATAEDFAALLYGLGVYGRGKTASQFDRVFNGQALFEVPLILDDQPFSIIPENEAERQKINHLCAALGMTYEVFRYVAKVVRQTYAGQSLSWSREVVSAFYRLVKLPRYLDLNTVEALALLELLDGGGSHLVSKLAGVTQIATYYASPNTDTLSVLHALIDSSVWLKDNKWTVAQLCQLVLPPIAQPVAADAEYGLLQQIHSRLTAALITESSFAQVGAPAVSLTVARDERGKEVYDSAPIDWIFELNTYIDNGETQPGARGLVKILNLETEKTFEDALSSAVKTLLENRGLLVEELHPKITNMIMRARGAQEALLMEGLGDYLTISADLAKALLGWTDGTRYQLLREVLRVYGASGLARVEIGDEVLLVLEALAKRAVISSHLGLSPALISQLVENPQWFGLVNAGLSLQLVFHLTQYATNLRLSEQNEDTVLDYFRLINTLWGSATEGDKRLIRDSAAYKLAGFLRWGVREVLSVALHVQPQDGVIFTLREFDIAVRLSQLSRSTHLDANALLALHLLTPTTSVELYRAAAQLALSCVTELSQASLVEEVGQSLNSVIMVTPDYLVANRPSDAATYTITLLDAMDQPFAGVKVMWSTDLGELSPAQTTTDDAGRSSTTLQSGSTMGVANIVARFGLGETVTAPPVVIDCDEGTLHFIEGEWSSDTALSNFLESIQYAVTLIDDYENKGADRAVEWSTTLGLFQRPQTYTDANGVSVAELRSSAEGLASVAANYINGQRWDFQPVEFLSIPYFQYVKFSNTILVNEEVLIECRLVELNGASVGANVPISWSSDFDGLLDVSSVTDAEGIAVARFKATEPGKVVVTVAAEGSENKSSEATSIYPQIELVNGEASSEYYTVGSPDPIVFSVFLEVDGASPGRTPVKWTIDGAGEHITYSSAATGRADFSSTFALGEHRVKAAVGDAEVEFVVYASPWFTLEVELEGERDELAPDLLSVGIAYQLHVKALDGGGNPVEAYVMLESFGTAPELLDVTIPDRDVWMAIPLEGRSFLVGTGEIYLPYESVTKIGDLKLRLRSRGGGDWEAQYKKGVVLKYRTRRLYSGDGKNTVFIYYNPINTPASVTDMPVVFSWDVKCQVAVTAGSSLVLDDVPLISYRPVHELSGPVLKCEFGSVGGIIKMVAARAVGENGYVVLQACEIPFD</sequence>
<dbReference type="Gene3D" id="2.60.40.10">
    <property type="entry name" value="Immunoglobulins"/>
    <property type="match status" value="3"/>
</dbReference>
<name>A0A6M8MNS7_9PSED</name>
<dbReference type="KEGG" id="pgg:FX982_02844"/>
<dbReference type="Pfam" id="PF03538">
    <property type="entry name" value="VRP1"/>
    <property type="match status" value="1"/>
</dbReference>
<dbReference type="Pfam" id="PF02369">
    <property type="entry name" value="Big_1"/>
    <property type="match status" value="1"/>
</dbReference>
<feature type="domain" description="Big-1" evidence="3">
    <location>
        <begin position="1050"/>
        <end position="1128"/>
    </location>
</feature>
<evidence type="ECO:0000256" key="2">
    <source>
        <dbReference type="ARBA" id="ARBA00023026"/>
    </source>
</evidence>
<evidence type="ECO:0000313" key="4">
    <source>
        <dbReference type="EMBL" id="QKF51872.1"/>
    </source>
</evidence>
<keyword evidence="2" id="KW-0843">Virulence</keyword>
<dbReference type="EMBL" id="CP053746">
    <property type="protein sequence ID" value="QKF51872.1"/>
    <property type="molecule type" value="Genomic_DNA"/>
</dbReference>
<dbReference type="InterPro" id="IPR008964">
    <property type="entry name" value="Invasin/intimin_cell_adhesion"/>
</dbReference>
<accession>A0A6M8MNS7</accession>
<dbReference type="InterPro" id="IPR013783">
    <property type="entry name" value="Ig-like_fold"/>
</dbReference>
<proteinExistence type="inferred from homology"/>
<evidence type="ECO:0000259" key="3">
    <source>
        <dbReference type="Pfam" id="PF02369"/>
    </source>
</evidence>
<dbReference type="InterPro" id="IPR003344">
    <property type="entry name" value="Big_1_dom"/>
</dbReference>
<evidence type="ECO:0000313" key="5">
    <source>
        <dbReference type="Proteomes" id="UP000501989"/>
    </source>
</evidence>
<dbReference type="Proteomes" id="UP000501989">
    <property type="component" value="Chromosome"/>
</dbReference>
<gene>
    <name evidence="4" type="ORF">FX982_02844</name>
</gene>
<keyword evidence="5" id="KW-1185">Reference proteome</keyword>
<dbReference type="RefSeq" id="WP_172611292.1">
    <property type="nucleotide sequence ID" value="NZ_CP053746.1"/>
</dbReference>
<protein>
    <recommendedName>
        <fullName evidence="3">Big-1 domain-containing protein</fullName>
    </recommendedName>
</protein>
<organism evidence="4 5">
    <name type="scientific">Pseudomonas graminis</name>
    <dbReference type="NCBI Taxonomy" id="158627"/>
    <lineage>
        <taxon>Bacteria</taxon>
        <taxon>Pseudomonadati</taxon>
        <taxon>Pseudomonadota</taxon>
        <taxon>Gammaproteobacteria</taxon>
        <taxon>Pseudomonadales</taxon>
        <taxon>Pseudomonadaceae</taxon>
        <taxon>Pseudomonas</taxon>
    </lineage>
</organism>